<dbReference type="Gene3D" id="3.10.200.10">
    <property type="entry name" value="Alpha carbonic anhydrase"/>
    <property type="match status" value="1"/>
</dbReference>
<evidence type="ECO:0000256" key="11">
    <source>
        <dbReference type="RuleBase" id="RU367011"/>
    </source>
</evidence>
<name>A0A9D4JUL7_DREPO</name>
<evidence type="ECO:0000256" key="10">
    <source>
        <dbReference type="ARBA" id="ARBA00048348"/>
    </source>
</evidence>
<organism evidence="13 14">
    <name type="scientific">Dreissena polymorpha</name>
    <name type="common">Zebra mussel</name>
    <name type="synonym">Mytilus polymorpha</name>
    <dbReference type="NCBI Taxonomy" id="45954"/>
    <lineage>
        <taxon>Eukaryota</taxon>
        <taxon>Metazoa</taxon>
        <taxon>Spiralia</taxon>
        <taxon>Lophotrochozoa</taxon>
        <taxon>Mollusca</taxon>
        <taxon>Bivalvia</taxon>
        <taxon>Autobranchia</taxon>
        <taxon>Heteroconchia</taxon>
        <taxon>Euheterodonta</taxon>
        <taxon>Imparidentia</taxon>
        <taxon>Neoheterodontei</taxon>
        <taxon>Myida</taxon>
        <taxon>Dreissenoidea</taxon>
        <taxon>Dreissenidae</taxon>
        <taxon>Dreissena</taxon>
    </lineage>
</organism>
<dbReference type="GO" id="GO:0005886">
    <property type="term" value="C:plasma membrane"/>
    <property type="evidence" value="ECO:0007669"/>
    <property type="project" value="TreeGrafter"/>
</dbReference>
<dbReference type="EMBL" id="JAIWYP010000005">
    <property type="protein sequence ID" value="KAH3823534.1"/>
    <property type="molecule type" value="Genomic_DNA"/>
</dbReference>
<reference evidence="13" key="1">
    <citation type="journal article" date="2019" name="bioRxiv">
        <title>The Genome of the Zebra Mussel, Dreissena polymorpha: A Resource for Invasive Species Research.</title>
        <authorList>
            <person name="McCartney M.A."/>
            <person name="Auch B."/>
            <person name="Kono T."/>
            <person name="Mallez S."/>
            <person name="Zhang Y."/>
            <person name="Obille A."/>
            <person name="Becker A."/>
            <person name="Abrahante J.E."/>
            <person name="Garbe J."/>
            <person name="Badalamenti J.P."/>
            <person name="Herman A."/>
            <person name="Mangelson H."/>
            <person name="Liachko I."/>
            <person name="Sullivan S."/>
            <person name="Sone E.D."/>
            <person name="Koren S."/>
            <person name="Silverstein K.A.T."/>
            <person name="Beckman K.B."/>
            <person name="Gohl D.M."/>
        </authorList>
    </citation>
    <scope>NUCLEOTIDE SEQUENCE</scope>
    <source>
        <strain evidence="13">Duluth1</strain>
        <tissue evidence="13">Whole animal</tissue>
    </source>
</reference>
<comment type="function">
    <text evidence="1 11">Reversible hydration of carbon dioxide.</text>
</comment>
<dbReference type="PROSITE" id="PS51144">
    <property type="entry name" value="ALPHA_CA_2"/>
    <property type="match status" value="1"/>
</dbReference>
<evidence type="ECO:0000256" key="5">
    <source>
        <dbReference type="ARBA" id="ARBA00022525"/>
    </source>
</evidence>
<evidence type="ECO:0000256" key="7">
    <source>
        <dbReference type="ARBA" id="ARBA00022833"/>
    </source>
</evidence>
<feature type="domain" description="Alpha-carbonic anhydrase" evidence="12">
    <location>
        <begin position="10"/>
        <end position="272"/>
    </location>
</feature>
<comment type="cofactor">
    <cofactor evidence="11">
        <name>Zn(2+)</name>
        <dbReference type="ChEBI" id="CHEBI:29105"/>
    </cofactor>
</comment>
<dbReference type="PANTHER" id="PTHR18952:SF265">
    <property type="entry name" value="CARBONIC ANHYDRASE"/>
    <property type="match status" value="1"/>
</dbReference>
<dbReference type="InterPro" id="IPR023561">
    <property type="entry name" value="Carbonic_anhydrase_a-class"/>
</dbReference>
<dbReference type="InterPro" id="IPR018338">
    <property type="entry name" value="Carbonic_anhydrase_a-class_CS"/>
</dbReference>
<dbReference type="CDD" id="cd00326">
    <property type="entry name" value="alpha_CA"/>
    <property type="match status" value="1"/>
</dbReference>
<dbReference type="EC" id="4.2.1.1" evidence="4 11"/>
<dbReference type="SMART" id="SM01057">
    <property type="entry name" value="Carb_anhydrase"/>
    <property type="match status" value="1"/>
</dbReference>
<dbReference type="InterPro" id="IPR001148">
    <property type="entry name" value="CA_dom"/>
</dbReference>
<evidence type="ECO:0000313" key="13">
    <source>
        <dbReference type="EMBL" id="KAH3823534.1"/>
    </source>
</evidence>
<keyword evidence="5" id="KW-0964">Secreted</keyword>
<comment type="caution">
    <text evidence="13">The sequence shown here is derived from an EMBL/GenBank/DDBJ whole genome shotgun (WGS) entry which is preliminary data.</text>
</comment>
<dbReference type="InterPro" id="IPR036398">
    <property type="entry name" value="CA_dom_sf"/>
</dbReference>
<evidence type="ECO:0000256" key="6">
    <source>
        <dbReference type="ARBA" id="ARBA00022723"/>
    </source>
</evidence>
<dbReference type="GO" id="GO:0008270">
    <property type="term" value="F:zinc ion binding"/>
    <property type="evidence" value="ECO:0007669"/>
    <property type="project" value="UniProtKB-UniRule"/>
</dbReference>
<evidence type="ECO:0000256" key="4">
    <source>
        <dbReference type="ARBA" id="ARBA00012925"/>
    </source>
</evidence>
<evidence type="ECO:0000256" key="8">
    <source>
        <dbReference type="ARBA" id="ARBA00023180"/>
    </source>
</evidence>
<keyword evidence="14" id="KW-1185">Reference proteome</keyword>
<keyword evidence="8" id="KW-0325">Glycoprotein</keyword>
<accession>A0A9D4JUL7</accession>
<dbReference type="Proteomes" id="UP000828390">
    <property type="component" value="Unassembled WGS sequence"/>
</dbReference>
<dbReference type="PROSITE" id="PS00162">
    <property type="entry name" value="ALPHA_CA_1"/>
    <property type="match status" value="1"/>
</dbReference>
<comment type="catalytic activity">
    <reaction evidence="10 11">
        <text>hydrogencarbonate + H(+) = CO2 + H2O</text>
        <dbReference type="Rhea" id="RHEA:10748"/>
        <dbReference type="ChEBI" id="CHEBI:15377"/>
        <dbReference type="ChEBI" id="CHEBI:15378"/>
        <dbReference type="ChEBI" id="CHEBI:16526"/>
        <dbReference type="ChEBI" id="CHEBI:17544"/>
        <dbReference type="EC" id="4.2.1.1"/>
    </reaction>
</comment>
<dbReference type="FunFam" id="3.10.200.10:FF:000003">
    <property type="entry name" value="Carbonic anhydrase 12"/>
    <property type="match status" value="1"/>
</dbReference>
<comment type="subcellular location">
    <subcellularLocation>
        <location evidence="2">Secreted</location>
    </subcellularLocation>
</comment>
<comment type="similarity">
    <text evidence="3 11">Belongs to the alpha-carbonic anhydrase family.</text>
</comment>
<dbReference type="GO" id="GO:0005576">
    <property type="term" value="C:extracellular region"/>
    <property type="evidence" value="ECO:0007669"/>
    <property type="project" value="UniProtKB-SubCell"/>
</dbReference>
<proteinExistence type="inferred from homology"/>
<evidence type="ECO:0000313" key="14">
    <source>
        <dbReference type="Proteomes" id="UP000828390"/>
    </source>
</evidence>
<keyword evidence="7 11" id="KW-0862">Zinc</keyword>
<dbReference type="GO" id="GO:0004089">
    <property type="term" value="F:carbonate dehydratase activity"/>
    <property type="evidence" value="ECO:0007669"/>
    <property type="project" value="UniProtKB-UniRule"/>
</dbReference>
<reference evidence="13" key="2">
    <citation type="submission" date="2020-11" db="EMBL/GenBank/DDBJ databases">
        <authorList>
            <person name="McCartney M.A."/>
            <person name="Auch B."/>
            <person name="Kono T."/>
            <person name="Mallez S."/>
            <person name="Becker A."/>
            <person name="Gohl D.M."/>
            <person name="Silverstein K.A.T."/>
            <person name="Koren S."/>
            <person name="Bechman K.B."/>
            <person name="Herman A."/>
            <person name="Abrahante J.E."/>
            <person name="Garbe J."/>
        </authorList>
    </citation>
    <scope>NUCLEOTIDE SEQUENCE</scope>
    <source>
        <strain evidence="13">Duluth1</strain>
        <tissue evidence="13">Whole animal</tissue>
    </source>
</reference>
<dbReference type="PANTHER" id="PTHR18952">
    <property type="entry name" value="CARBONIC ANHYDRASE"/>
    <property type="match status" value="1"/>
</dbReference>
<dbReference type="AlphaFoldDB" id="A0A9D4JUL7"/>
<evidence type="ECO:0000256" key="2">
    <source>
        <dbReference type="ARBA" id="ARBA00004613"/>
    </source>
</evidence>
<keyword evidence="9 11" id="KW-0456">Lyase</keyword>
<sequence length="320" mass="36577">MTVVLSNAGNIWTYRGSLGPDHWHIDYPHCGGTHQSPIDLQTRDAVVDPTHLSPIVFYGYDRVSNLNYTLENNGHTVQIGLNEKTMMISGGGLSDTYIAEQFHFHWGAVDERGSEHSLNGRYFPMEMHIVHYNKKYGNISSSVDKADGLAVLGFFFEVGRFNFHFQEIINNFGDIQYNDEKVQIHSIPMIDLMPARLANYYRYVGSLTTPPCYESVTWTIFNETIEIAEEQLVQFRTTIFENDKSDGGVSMDLSDDYRPVQCMFRRRLYASHPSLKYNAATQNVMVVGDGNSAASNEPHRISLFFMCSAWLWFLQLFFSL</sequence>
<evidence type="ECO:0000259" key="12">
    <source>
        <dbReference type="PROSITE" id="PS51144"/>
    </source>
</evidence>
<dbReference type="Pfam" id="PF00194">
    <property type="entry name" value="Carb_anhydrase"/>
    <property type="match status" value="1"/>
</dbReference>
<evidence type="ECO:0000256" key="3">
    <source>
        <dbReference type="ARBA" id="ARBA00010718"/>
    </source>
</evidence>
<evidence type="ECO:0000256" key="1">
    <source>
        <dbReference type="ARBA" id="ARBA00002904"/>
    </source>
</evidence>
<dbReference type="SUPFAM" id="SSF51069">
    <property type="entry name" value="Carbonic anhydrase"/>
    <property type="match status" value="1"/>
</dbReference>
<gene>
    <name evidence="13" type="ORF">DPMN_125341</name>
</gene>
<keyword evidence="6 11" id="KW-0479">Metal-binding</keyword>
<evidence type="ECO:0000256" key="9">
    <source>
        <dbReference type="ARBA" id="ARBA00023239"/>
    </source>
</evidence>
<protein>
    <recommendedName>
        <fullName evidence="4 11">Carbonic anhydrase</fullName>
        <ecNumber evidence="4 11">4.2.1.1</ecNumber>
    </recommendedName>
</protein>